<sequence>TSTFPTIFTRLTERRGEQKQPIAILELEKVFWGRGQARRRVEPPPPPFGILKGEWKSQASPPVDQLLEGCLSSIFLHPIRRWMSKFPV</sequence>
<comment type="caution">
    <text evidence="1">The sequence shown here is derived from an EMBL/GenBank/DDBJ whole genome shotgun (WGS) entry which is preliminary data.</text>
</comment>
<protein>
    <submittedName>
        <fullName evidence="1">Uncharacterized protein</fullName>
    </submittedName>
</protein>
<gene>
    <name evidence="1" type="ORF">PG986_008062</name>
</gene>
<dbReference type="GeneID" id="92077346"/>
<dbReference type="Proteomes" id="UP001391051">
    <property type="component" value="Unassembled WGS sequence"/>
</dbReference>
<keyword evidence="2" id="KW-1185">Reference proteome</keyword>
<dbReference type="RefSeq" id="XP_066700396.1">
    <property type="nucleotide sequence ID" value="XM_066844284.1"/>
</dbReference>
<accession>A0ABR1QEK2</accession>
<organism evidence="1 2">
    <name type="scientific">Apiospora aurea</name>
    <dbReference type="NCBI Taxonomy" id="335848"/>
    <lineage>
        <taxon>Eukaryota</taxon>
        <taxon>Fungi</taxon>
        <taxon>Dikarya</taxon>
        <taxon>Ascomycota</taxon>
        <taxon>Pezizomycotina</taxon>
        <taxon>Sordariomycetes</taxon>
        <taxon>Xylariomycetidae</taxon>
        <taxon>Amphisphaeriales</taxon>
        <taxon>Apiosporaceae</taxon>
        <taxon>Apiospora</taxon>
    </lineage>
</organism>
<feature type="non-terminal residue" evidence="1">
    <location>
        <position position="1"/>
    </location>
</feature>
<proteinExistence type="predicted"/>
<dbReference type="EMBL" id="JAQQWE010000005">
    <property type="protein sequence ID" value="KAK7952334.1"/>
    <property type="molecule type" value="Genomic_DNA"/>
</dbReference>
<name>A0ABR1QEK2_9PEZI</name>
<evidence type="ECO:0000313" key="2">
    <source>
        <dbReference type="Proteomes" id="UP001391051"/>
    </source>
</evidence>
<reference evidence="1 2" key="1">
    <citation type="submission" date="2023-01" db="EMBL/GenBank/DDBJ databases">
        <title>Analysis of 21 Apiospora genomes using comparative genomics revels a genus with tremendous synthesis potential of carbohydrate active enzymes and secondary metabolites.</title>
        <authorList>
            <person name="Sorensen T."/>
        </authorList>
    </citation>
    <scope>NUCLEOTIDE SEQUENCE [LARGE SCALE GENOMIC DNA]</scope>
    <source>
        <strain evidence="1 2">CBS 24483</strain>
    </source>
</reference>
<evidence type="ECO:0000313" key="1">
    <source>
        <dbReference type="EMBL" id="KAK7952334.1"/>
    </source>
</evidence>